<dbReference type="PROSITE" id="PS50865">
    <property type="entry name" value="ZF_MYND_2"/>
    <property type="match status" value="1"/>
</dbReference>
<reference evidence="6 7" key="1">
    <citation type="journal article" date="2016" name="Mol. Biol. Evol.">
        <title>Comparative Genomics of Early-Diverging Mushroom-Forming Fungi Provides Insights into the Origins of Lignocellulose Decay Capabilities.</title>
        <authorList>
            <person name="Nagy L.G."/>
            <person name="Riley R."/>
            <person name="Tritt A."/>
            <person name="Adam C."/>
            <person name="Daum C."/>
            <person name="Floudas D."/>
            <person name="Sun H."/>
            <person name="Yadav J.S."/>
            <person name="Pangilinan J."/>
            <person name="Larsson K.H."/>
            <person name="Matsuura K."/>
            <person name="Barry K."/>
            <person name="Labutti K."/>
            <person name="Kuo R."/>
            <person name="Ohm R.A."/>
            <person name="Bhattacharya S.S."/>
            <person name="Shirouzu T."/>
            <person name="Yoshinaga Y."/>
            <person name="Martin F.M."/>
            <person name="Grigoriev I.V."/>
            <person name="Hibbett D.S."/>
        </authorList>
    </citation>
    <scope>NUCLEOTIDE SEQUENCE [LARGE SCALE GENOMIC DNA]</scope>
    <source>
        <strain evidence="6 7">L-15889</strain>
    </source>
</reference>
<organism evidence="6 7">
    <name type="scientific">Daedalea quercina L-15889</name>
    <dbReference type="NCBI Taxonomy" id="1314783"/>
    <lineage>
        <taxon>Eukaryota</taxon>
        <taxon>Fungi</taxon>
        <taxon>Dikarya</taxon>
        <taxon>Basidiomycota</taxon>
        <taxon>Agaricomycotina</taxon>
        <taxon>Agaricomycetes</taxon>
        <taxon>Polyporales</taxon>
        <taxon>Fomitopsis</taxon>
    </lineage>
</organism>
<name>A0A165SN03_9APHY</name>
<dbReference type="PROSITE" id="PS01360">
    <property type="entry name" value="ZF_MYND_1"/>
    <property type="match status" value="1"/>
</dbReference>
<sequence>MSENVNYYTQRCSYCMKKVGKANLKRCSRCRFVQYCSRECQRAAWPTHRTGCATGGAFKDSLERPEKRLSKKLNEDFTKWLNYYRRLICSTIAVPAFNLANSPPDKLATHCLYLVVERQYEAPAVPLYFRMISGQILTRQEMVDILNTFDLRDEEVDEWARDNRGDHTVHIIIKFEDMLRFLWFSLRDLAWYRSIDPTKANELASQWTDCLAGAIETGYAGPEENDD</sequence>
<evidence type="ECO:0000313" key="6">
    <source>
        <dbReference type="EMBL" id="KZT72237.1"/>
    </source>
</evidence>
<evidence type="ECO:0000256" key="1">
    <source>
        <dbReference type="ARBA" id="ARBA00022723"/>
    </source>
</evidence>
<evidence type="ECO:0000313" key="7">
    <source>
        <dbReference type="Proteomes" id="UP000076727"/>
    </source>
</evidence>
<evidence type="ECO:0000256" key="3">
    <source>
        <dbReference type="ARBA" id="ARBA00022833"/>
    </source>
</evidence>
<keyword evidence="7" id="KW-1185">Reference proteome</keyword>
<evidence type="ECO:0000256" key="4">
    <source>
        <dbReference type="PROSITE-ProRule" id="PRU00134"/>
    </source>
</evidence>
<dbReference type="OrthoDB" id="9922773at2759"/>
<gene>
    <name evidence="6" type="ORF">DAEQUDRAFT_64216</name>
</gene>
<protein>
    <recommendedName>
        <fullName evidence="5">MYND-type domain-containing protein</fullName>
    </recommendedName>
</protein>
<evidence type="ECO:0000256" key="2">
    <source>
        <dbReference type="ARBA" id="ARBA00022771"/>
    </source>
</evidence>
<keyword evidence="3" id="KW-0862">Zinc</keyword>
<dbReference type="Proteomes" id="UP000076727">
    <property type="component" value="Unassembled WGS sequence"/>
</dbReference>
<accession>A0A165SN03</accession>
<evidence type="ECO:0000259" key="5">
    <source>
        <dbReference type="PROSITE" id="PS50865"/>
    </source>
</evidence>
<dbReference type="EMBL" id="KV429042">
    <property type="protein sequence ID" value="KZT72237.1"/>
    <property type="molecule type" value="Genomic_DNA"/>
</dbReference>
<dbReference type="AlphaFoldDB" id="A0A165SN03"/>
<dbReference type="InterPro" id="IPR002893">
    <property type="entry name" value="Znf_MYND"/>
</dbReference>
<dbReference type="PANTHER" id="PTHR10237">
    <property type="entry name" value="DEFORMED EPIDERMAL AUTOREGULATORY FACTOR 1 HOMOLOG SUPPRESSIN"/>
    <property type="match status" value="1"/>
</dbReference>
<proteinExistence type="predicted"/>
<dbReference type="Gene3D" id="6.10.140.2220">
    <property type="match status" value="1"/>
</dbReference>
<dbReference type="PANTHER" id="PTHR10237:SF14">
    <property type="entry name" value="MYND-TYPE DOMAIN-CONTAINING PROTEIN"/>
    <property type="match status" value="1"/>
</dbReference>
<dbReference type="SUPFAM" id="SSF144232">
    <property type="entry name" value="HIT/MYND zinc finger-like"/>
    <property type="match status" value="1"/>
</dbReference>
<feature type="domain" description="MYND-type" evidence="5">
    <location>
        <begin position="12"/>
        <end position="52"/>
    </location>
</feature>
<dbReference type="GO" id="GO:0008270">
    <property type="term" value="F:zinc ion binding"/>
    <property type="evidence" value="ECO:0007669"/>
    <property type="project" value="UniProtKB-KW"/>
</dbReference>
<dbReference type="Pfam" id="PF01753">
    <property type="entry name" value="zf-MYND"/>
    <property type="match status" value="1"/>
</dbReference>
<dbReference type="GO" id="GO:0005634">
    <property type="term" value="C:nucleus"/>
    <property type="evidence" value="ECO:0007669"/>
    <property type="project" value="TreeGrafter"/>
</dbReference>
<dbReference type="GO" id="GO:0000981">
    <property type="term" value="F:DNA-binding transcription factor activity, RNA polymerase II-specific"/>
    <property type="evidence" value="ECO:0007669"/>
    <property type="project" value="TreeGrafter"/>
</dbReference>
<keyword evidence="2 4" id="KW-0863">Zinc-finger</keyword>
<keyword evidence="1" id="KW-0479">Metal-binding</keyword>
<dbReference type="InterPro" id="IPR024119">
    <property type="entry name" value="TF_DEAF-1"/>
</dbReference>